<evidence type="ECO:0000256" key="6">
    <source>
        <dbReference type="ARBA" id="ARBA00023054"/>
    </source>
</evidence>
<feature type="compositionally biased region" description="Basic and acidic residues" evidence="9">
    <location>
        <begin position="288"/>
        <end position="327"/>
    </location>
</feature>
<proteinExistence type="inferred from homology"/>
<feature type="region of interest" description="Disordered" evidence="9">
    <location>
        <begin position="235"/>
        <end position="513"/>
    </location>
</feature>
<evidence type="ECO:0000256" key="4">
    <source>
        <dbReference type="ARBA" id="ARBA00022618"/>
    </source>
</evidence>
<organism evidence="11 12">
    <name type="scientific">Hucho hucho</name>
    <name type="common">huchen</name>
    <dbReference type="NCBI Taxonomy" id="62062"/>
    <lineage>
        <taxon>Eukaryota</taxon>
        <taxon>Metazoa</taxon>
        <taxon>Chordata</taxon>
        <taxon>Craniata</taxon>
        <taxon>Vertebrata</taxon>
        <taxon>Euteleostomi</taxon>
        <taxon>Actinopterygii</taxon>
        <taxon>Neopterygii</taxon>
        <taxon>Teleostei</taxon>
        <taxon>Protacanthopterygii</taxon>
        <taxon>Salmoniformes</taxon>
        <taxon>Salmonidae</taxon>
        <taxon>Salmoninae</taxon>
        <taxon>Hucho</taxon>
    </lineage>
</organism>
<dbReference type="InterPro" id="IPR011515">
    <property type="entry name" value="Shugoshin_C"/>
</dbReference>
<dbReference type="Ensembl" id="ENSHHUT00000003119.1">
    <property type="protein sequence ID" value="ENSHHUP00000003014.1"/>
    <property type="gene ID" value="ENSHHUG00000001916.1"/>
</dbReference>
<dbReference type="InterPro" id="IPR038889">
    <property type="entry name" value="Shugoshin1/2"/>
</dbReference>
<feature type="region of interest" description="Disordered" evidence="9">
    <location>
        <begin position="527"/>
        <end position="600"/>
    </location>
</feature>
<evidence type="ECO:0000256" key="3">
    <source>
        <dbReference type="ARBA" id="ARBA00022454"/>
    </source>
</evidence>
<keyword evidence="3" id="KW-0158">Chromosome</keyword>
<dbReference type="GO" id="GO:0051301">
    <property type="term" value="P:cell division"/>
    <property type="evidence" value="ECO:0007669"/>
    <property type="project" value="UniProtKB-KW"/>
</dbReference>
<feature type="region of interest" description="Disordered" evidence="9">
    <location>
        <begin position="666"/>
        <end position="687"/>
    </location>
</feature>
<evidence type="ECO:0000313" key="12">
    <source>
        <dbReference type="Proteomes" id="UP000314982"/>
    </source>
</evidence>
<evidence type="ECO:0000256" key="7">
    <source>
        <dbReference type="ARBA" id="ARBA00023306"/>
    </source>
</evidence>
<feature type="compositionally biased region" description="Polar residues" evidence="9">
    <location>
        <begin position="111"/>
        <end position="120"/>
    </location>
</feature>
<comment type="subcellular location">
    <subcellularLocation>
        <location evidence="1">Chromosome</location>
        <location evidence="1">Centromere</location>
    </subcellularLocation>
</comment>
<dbReference type="STRING" id="62062.ENSHHUP00000003014"/>
<dbReference type="Pfam" id="PF07557">
    <property type="entry name" value="Shugoshin_C"/>
    <property type="match status" value="1"/>
</dbReference>
<feature type="compositionally biased region" description="Low complexity" evidence="9">
    <location>
        <begin position="267"/>
        <end position="277"/>
    </location>
</feature>
<feature type="compositionally biased region" description="Polar residues" evidence="9">
    <location>
        <begin position="722"/>
        <end position="734"/>
    </location>
</feature>
<reference evidence="11" key="3">
    <citation type="submission" date="2025-09" db="UniProtKB">
        <authorList>
            <consortium name="Ensembl"/>
        </authorList>
    </citation>
    <scope>IDENTIFICATION</scope>
</reference>
<keyword evidence="5" id="KW-0159">Chromosome partition</keyword>
<evidence type="ECO:0000256" key="9">
    <source>
        <dbReference type="SAM" id="MobiDB-lite"/>
    </source>
</evidence>
<feature type="compositionally biased region" description="Basic and acidic residues" evidence="9">
    <location>
        <begin position="556"/>
        <end position="572"/>
    </location>
</feature>
<feature type="compositionally biased region" description="Polar residues" evidence="9">
    <location>
        <begin position="328"/>
        <end position="352"/>
    </location>
</feature>
<feature type="compositionally biased region" description="Basic and acidic residues" evidence="9">
    <location>
        <begin position="492"/>
        <end position="505"/>
    </location>
</feature>
<dbReference type="GeneTree" id="ENSGT00940000154107"/>
<feature type="region of interest" description="Disordered" evidence="9">
    <location>
        <begin position="27"/>
        <end position="47"/>
    </location>
</feature>
<name>A0A4W5JT85_9TELE</name>
<dbReference type="PANTHER" id="PTHR21577">
    <property type="entry name" value="SHUGOSHIN"/>
    <property type="match status" value="1"/>
</dbReference>
<protein>
    <recommendedName>
        <fullName evidence="10">Shugoshin C-terminal domain-containing protein</fullName>
    </recommendedName>
</protein>
<reference evidence="11" key="2">
    <citation type="submission" date="2025-08" db="UniProtKB">
        <authorList>
            <consortium name="Ensembl"/>
        </authorList>
    </citation>
    <scope>IDENTIFICATION</scope>
</reference>
<dbReference type="GO" id="GO:0005634">
    <property type="term" value="C:nucleus"/>
    <property type="evidence" value="ECO:0007669"/>
    <property type="project" value="InterPro"/>
</dbReference>
<keyword evidence="12" id="KW-1185">Reference proteome</keyword>
<dbReference type="GO" id="GO:0045132">
    <property type="term" value="P:meiotic chromosome segregation"/>
    <property type="evidence" value="ECO:0007669"/>
    <property type="project" value="InterPro"/>
</dbReference>
<feature type="compositionally biased region" description="Polar residues" evidence="9">
    <location>
        <begin position="666"/>
        <end position="682"/>
    </location>
</feature>
<reference evidence="12" key="1">
    <citation type="submission" date="2018-06" db="EMBL/GenBank/DDBJ databases">
        <title>Genome assembly of Danube salmon.</title>
        <authorList>
            <person name="Macqueen D.J."/>
            <person name="Gundappa M.K."/>
        </authorList>
    </citation>
    <scope>NUCLEOTIDE SEQUENCE [LARGE SCALE GENOMIC DNA]</scope>
</reference>
<dbReference type="GO" id="GO:0000775">
    <property type="term" value="C:chromosome, centromeric region"/>
    <property type="evidence" value="ECO:0007669"/>
    <property type="project" value="UniProtKB-SubCell"/>
</dbReference>
<feature type="domain" description="Shugoshin C-terminal" evidence="10">
    <location>
        <begin position="737"/>
        <end position="758"/>
    </location>
</feature>
<dbReference type="Gene3D" id="1.20.5.730">
    <property type="entry name" value="Single helix bin"/>
    <property type="match status" value="1"/>
</dbReference>
<keyword evidence="8" id="KW-0137">Centromere</keyword>
<feature type="compositionally biased region" description="Basic residues" evidence="9">
    <location>
        <begin position="278"/>
        <end position="287"/>
    </location>
</feature>
<feature type="compositionally biased region" description="Low complexity" evidence="9">
    <location>
        <begin position="398"/>
        <end position="427"/>
    </location>
</feature>
<keyword evidence="4" id="KW-0132">Cell division</keyword>
<evidence type="ECO:0000259" key="10">
    <source>
        <dbReference type="Pfam" id="PF07557"/>
    </source>
</evidence>
<comment type="similarity">
    <text evidence="2">Belongs to the shugoshin family.</text>
</comment>
<dbReference type="AlphaFoldDB" id="A0A4W5JT85"/>
<evidence type="ECO:0000313" key="11">
    <source>
        <dbReference type="Ensembl" id="ENSHHUP00000003014.1"/>
    </source>
</evidence>
<keyword evidence="6" id="KW-0175">Coiled coil</keyword>
<evidence type="ECO:0000256" key="8">
    <source>
        <dbReference type="ARBA" id="ARBA00023328"/>
    </source>
</evidence>
<evidence type="ECO:0000256" key="2">
    <source>
        <dbReference type="ARBA" id="ARBA00010845"/>
    </source>
</evidence>
<feature type="region of interest" description="Disordered" evidence="9">
    <location>
        <begin position="722"/>
        <end position="746"/>
    </location>
</feature>
<accession>A0A4W5JT85</accession>
<sequence>MVRERGQKKSFQQSLDDIKEKMIEKRNKRLASASAANRGRSKRINRTSAGNVKPIILKNVQINNKALALALQVEKEKVRQANGIILQMKREQQALFLHLLMLKKRLKDQEAQASNVQTGPAQLLAEPPKPEDTSRRIQSQAALEDPVKDEAPLSPISSVPQFPKGAGQSESDRQVALPKTVGVRRRRVEGRGRRSERVRKGRRSSFYEQNHSAPPEPLIQKETEVVVESLVLNARRGQNHIQEVKMERGNPIGSAEFQQHFTPESPAKPANQQQQPRNKPKQAHPPRPKPEPAARKQERGRKPDRPPLKKPWETSKPRARSKSRDCSATRSRTGVASAVPLNTSLNTSQGFNDTFDFDCEDGVHLTPFKGSVPKDKPRDTPIQEVEKGQKQNPKRTLSSSESSSSESSSSESSSSESSSSESSSSESSESEDSPYIPQKRKRRSPPDQAKPALARRARGRPSKAATGKENGPPSKPELLHVTRMEVCPTPVVHDKQLKEEPERSQRRSSIWIQPLSVVAMDVALEASLSESEGSPCVPQSRGVRKTQGHPEQAKPTPDRRGRPFKAARDKESVPPPKRQLSRVTRVETSPTAGPAEVPETEFQLPEFQLPGSVFVDNPGPMAEQGLEGHPEHHRQDEEEALLPVTPGVEEEMMRIGNVLSGFRDSPCQSPGIPTSSTPQNHVSHIPKTCKRTGGFSVRTGRGFSLSDVTNLTPAAYRKFSLKSSHPSDRCSTPVPTRKRRSTMTVDYKEPSLHAKLRRGDKFTDTKFLRSPVFKQKPRKSMKTLLSLEKYNETFVGCR</sequence>
<evidence type="ECO:0000256" key="1">
    <source>
        <dbReference type="ARBA" id="ARBA00004584"/>
    </source>
</evidence>
<feature type="compositionally biased region" description="Basic and acidic residues" evidence="9">
    <location>
        <begin position="372"/>
        <end position="389"/>
    </location>
</feature>
<evidence type="ECO:0000256" key="5">
    <source>
        <dbReference type="ARBA" id="ARBA00022829"/>
    </source>
</evidence>
<dbReference type="PANTHER" id="PTHR21577:SF3">
    <property type="entry name" value="SHUGOSHIN 1-RELATED"/>
    <property type="match status" value="1"/>
</dbReference>
<dbReference type="Proteomes" id="UP000314982">
    <property type="component" value="Unassembled WGS sequence"/>
</dbReference>
<keyword evidence="7" id="KW-0131">Cell cycle</keyword>
<feature type="region of interest" description="Disordered" evidence="9">
    <location>
        <begin position="111"/>
        <end position="221"/>
    </location>
</feature>